<comment type="caution">
    <text evidence="2">The sequence shown here is derived from an EMBL/GenBank/DDBJ whole genome shotgun (WGS) entry which is preliminary data.</text>
</comment>
<dbReference type="AlphaFoldDB" id="A0A8H5Z697"/>
<accession>A0A8H5Z697</accession>
<dbReference type="Proteomes" id="UP000624244">
    <property type="component" value="Unassembled WGS sequence"/>
</dbReference>
<reference evidence="2" key="1">
    <citation type="submission" date="2019-11" db="EMBL/GenBank/DDBJ databases">
        <title>Bipolaris sorokiniana Genome sequencing.</title>
        <authorList>
            <person name="Wang H."/>
        </authorList>
    </citation>
    <scope>NUCLEOTIDE SEQUENCE</scope>
</reference>
<evidence type="ECO:0000256" key="1">
    <source>
        <dbReference type="SAM" id="MobiDB-lite"/>
    </source>
</evidence>
<proteinExistence type="predicted"/>
<sequence>MVLRLFVPEAPDRALGEGQHPLTRKQPSGLAAQPDLITSPWRSSLGAAGLTGFLALVGRSRPGIFLRSAAFFSVVDLSWTATGLYGQREINRGVFKMENITPQSGKLLQSTTRWTAEDATLAGGVLGIVTALNPRAFPGAYGISRFIGAATVGCALGYKTGQIFITRIDPRLMSIIESSEKVIRRREYEKLQRDKEAKASLSFVGKLALKYHTSPYLQILRNPLQFSGAGGVGGMSSGQQHAKPSSRASQGLALSSSLQADTAQFTLIQVEFKADDLTGPDLEAGYRAYKDSLQTRDESAIQEWREKVLRHKQQAKIEINFLWKHLAGREKAFYLHVEEDRDKDILRRELQLLNNMTGDMIVRYAMLGYHEADADKQLRQKRRADNVSPPLTESDMLLKSTVAAQYDYRGPIIVTEQVRTNWTRQKEVLYHLEHILSQYEEMQPAEGSGVFEHRKQLRQNAEDLKRNVEATERLLHWFEVQVQQAEDKTKRET</sequence>
<name>A0A8H5Z697_COCSA</name>
<gene>
    <name evidence="2" type="ORF">GGP41_002811</name>
</gene>
<evidence type="ECO:0000313" key="3">
    <source>
        <dbReference type="Proteomes" id="UP000624244"/>
    </source>
</evidence>
<evidence type="ECO:0000313" key="2">
    <source>
        <dbReference type="EMBL" id="KAF5844283.1"/>
    </source>
</evidence>
<protein>
    <submittedName>
        <fullName evidence="2">Uncharacterized protein</fullName>
    </submittedName>
</protein>
<dbReference type="EMBL" id="WNKQ01000025">
    <property type="protein sequence ID" value="KAF5844283.1"/>
    <property type="molecule type" value="Genomic_DNA"/>
</dbReference>
<organism evidence="2 3">
    <name type="scientific">Cochliobolus sativus</name>
    <name type="common">Common root rot and spot blotch fungus</name>
    <name type="synonym">Bipolaris sorokiniana</name>
    <dbReference type="NCBI Taxonomy" id="45130"/>
    <lineage>
        <taxon>Eukaryota</taxon>
        <taxon>Fungi</taxon>
        <taxon>Dikarya</taxon>
        <taxon>Ascomycota</taxon>
        <taxon>Pezizomycotina</taxon>
        <taxon>Dothideomycetes</taxon>
        <taxon>Pleosporomycetidae</taxon>
        <taxon>Pleosporales</taxon>
        <taxon>Pleosporineae</taxon>
        <taxon>Pleosporaceae</taxon>
        <taxon>Bipolaris</taxon>
    </lineage>
</organism>
<feature type="region of interest" description="Disordered" evidence="1">
    <location>
        <begin position="231"/>
        <end position="250"/>
    </location>
</feature>